<keyword evidence="6" id="KW-1185">Reference proteome</keyword>
<dbReference type="Pfam" id="PF00884">
    <property type="entry name" value="Sulfatase"/>
    <property type="match status" value="1"/>
</dbReference>
<keyword evidence="1" id="KW-0479">Metal-binding</keyword>
<dbReference type="InterPro" id="IPR017850">
    <property type="entry name" value="Alkaline_phosphatase_core_sf"/>
</dbReference>
<proteinExistence type="predicted"/>
<evidence type="ECO:0000259" key="4">
    <source>
        <dbReference type="Pfam" id="PF00884"/>
    </source>
</evidence>
<dbReference type="CDD" id="cd16037">
    <property type="entry name" value="sulfatase_like"/>
    <property type="match status" value="1"/>
</dbReference>
<sequence>MTTGPNLLFIFSDQHAARVAGCYGSTIAETANLDKLAARGVVFDNAYCPSPLCTPSRMSMMTARHPFRNKVWGNADILHSGLPTFAHALGAAGLNPLLVGRLHSVGPDQLLGYARREIGDHHPNWAGVARVDMGPLEGTASPDRRSLTQSGIGLSAYEVKDGDVVAKAVETLDEIAADLETGKVGRFAMTVGLMLPHAPFVAQQADFDRFADKIDLATSRQPSEGAEHAWLAQWRQYRDIQDVSEAEERRARTAYHALVFSMDRMIGQVLDRLDELGLSENTLVVYASDHGEQIGEHGLWWKHTFYEDSVKVPMIMAWPGQLPEGERRDQVVNLIDLSATMLDAMDAPPLGNSDGVSFLGMAKDATAPWRNLTFSEYCQGSKIDWGVPGTTLNRMVRDERYKLNYYHRLPSQLFDLVADPCETNDLASDPRYAAIRLQLEREVLKGWDPVAIEAEIEQNIADKTLLKNWADKVGPPSNHVWTMRPHHNRLDSKATAQEVST</sequence>
<evidence type="ECO:0000313" key="5">
    <source>
        <dbReference type="EMBL" id="WDR06636.1"/>
    </source>
</evidence>
<reference evidence="5 6" key="1">
    <citation type="submission" date="2023-02" db="EMBL/GenBank/DDBJ databases">
        <title>Devosia chondri sp. nov., isolated from the phycosphere of marine algae.</title>
        <authorList>
            <person name="Kim J.M."/>
            <person name="Lee J.K."/>
            <person name="Choi B.J."/>
            <person name="Bayburt H."/>
            <person name="Jeon C.O."/>
        </authorList>
    </citation>
    <scope>NUCLEOTIDE SEQUENCE [LARGE SCALE GENOMIC DNA]</scope>
    <source>
        <strain evidence="5 6">G2-5</strain>
    </source>
</reference>
<dbReference type="Gene3D" id="3.40.720.10">
    <property type="entry name" value="Alkaline Phosphatase, subunit A"/>
    <property type="match status" value="1"/>
</dbReference>
<dbReference type="SUPFAM" id="SSF53649">
    <property type="entry name" value="Alkaline phosphatase-like"/>
    <property type="match status" value="1"/>
</dbReference>
<evidence type="ECO:0000256" key="3">
    <source>
        <dbReference type="SAM" id="MobiDB-lite"/>
    </source>
</evidence>
<accession>A0ABY7YZ43</accession>
<feature type="domain" description="Sulfatase N-terminal" evidence="4">
    <location>
        <begin position="5"/>
        <end position="346"/>
    </location>
</feature>
<dbReference type="PANTHER" id="PTHR45953:SF1">
    <property type="entry name" value="IDURONATE 2-SULFATASE"/>
    <property type="match status" value="1"/>
</dbReference>
<name>A0ABY7YZ43_9HYPH</name>
<gene>
    <name evidence="5" type="ORF">PSQ90_04005</name>
</gene>
<dbReference type="RefSeq" id="WP_282212149.1">
    <property type="nucleotide sequence ID" value="NZ_CP118247.1"/>
</dbReference>
<evidence type="ECO:0000256" key="2">
    <source>
        <dbReference type="ARBA" id="ARBA00022801"/>
    </source>
</evidence>
<organism evidence="5 6">
    <name type="scientific">Devosia rhodophyticola</name>
    <dbReference type="NCBI Taxonomy" id="3026423"/>
    <lineage>
        <taxon>Bacteria</taxon>
        <taxon>Pseudomonadati</taxon>
        <taxon>Pseudomonadota</taxon>
        <taxon>Alphaproteobacteria</taxon>
        <taxon>Hyphomicrobiales</taxon>
        <taxon>Devosiaceae</taxon>
        <taxon>Devosia</taxon>
    </lineage>
</organism>
<protein>
    <submittedName>
        <fullName evidence="5">Sulfatase-like hydrolase/transferase</fullName>
    </submittedName>
</protein>
<dbReference type="InterPro" id="IPR000917">
    <property type="entry name" value="Sulfatase_N"/>
</dbReference>
<evidence type="ECO:0000256" key="1">
    <source>
        <dbReference type="ARBA" id="ARBA00022723"/>
    </source>
</evidence>
<keyword evidence="2" id="KW-0378">Hydrolase</keyword>
<evidence type="ECO:0000313" key="6">
    <source>
        <dbReference type="Proteomes" id="UP001222118"/>
    </source>
</evidence>
<dbReference type="PANTHER" id="PTHR45953">
    <property type="entry name" value="IDURONATE 2-SULFATASE"/>
    <property type="match status" value="1"/>
</dbReference>
<feature type="region of interest" description="Disordered" evidence="3">
    <location>
        <begin position="477"/>
        <end position="501"/>
    </location>
</feature>
<dbReference type="EMBL" id="CP118247">
    <property type="protein sequence ID" value="WDR06636.1"/>
    <property type="molecule type" value="Genomic_DNA"/>
</dbReference>
<dbReference type="Proteomes" id="UP001222118">
    <property type="component" value="Chromosome"/>
</dbReference>